<dbReference type="RefSeq" id="WP_343130602.1">
    <property type="nucleotide sequence ID" value="NZ_JBCITK010000001.1"/>
</dbReference>
<dbReference type="Gene3D" id="3.40.630.30">
    <property type="match status" value="1"/>
</dbReference>
<dbReference type="PROSITE" id="PS51186">
    <property type="entry name" value="GNAT"/>
    <property type="match status" value="1"/>
</dbReference>
<dbReference type="GO" id="GO:0016746">
    <property type="term" value="F:acyltransferase activity"/>
    <property type="evidence" value="ECO:0007669"/>
    <property type="project" value="UniProtKB-KW"/>
</dbReference>
<proteinExistence type="predicted"/>
<dbReference type="EMBL" id="JBCITK010000001">
    <property type="protein sequence ID" value="MEN0643726.1"/>
    <property type="molecule type" value="Genomic_DNA"/>
</dbReference>
<organism evidence="2 3">
    <name type="scientific">Alkalicoccobacillus gibsonii</name>
    <dbReference type="NCBI Taxonomy" id="79881"/>
    <lineage>
        <taxon>Bacteria</taxon>
        <taxon>Bacillati</taxon>
        <taxon>Bacillota</taxon>
        <taxon>Bacilli</taxon>
        <taxon>Bacillales</taxon>
        <taxon>Bacillaceae</taxon>
        <taxon>Alkalicoccobacillus</taxon>
    </lineage>
</organism>
<comment type="caution">
    <text evidence="2">The sequence shown here is derived from an EMBL/GenBank/DDBJ whole genome shotgun (WGS) entry which is preliminary data.</text>
</comment>
<dbReference type="CDD" id="cd04301">
    <property type="entry name" value="NAT_SF"/>
    <property type="match status" value="1"/>
</dbReference>
<gene>
    <name evidence="2" type="ORF">MKY91_11260</name>
</gene>
<dbReference type="Proteomes" id="UP001418796">
    <property type="component" value="Unassembled WGS sequence"/>
</dbReference>
<keyword evidence="3" id="KW-1185">Reference proteome</keyword>
<dbReference type="EC" id="2.3.1.-" evidence="2"/>
<dbReference type="InterPro" id="IPR000182">
    <property type="entry name" value="GNAT_dom"/>
</dbReference>
<evidence type="ECO:0000313" key="2">
    <source>
        <dbReference type="EMBL" id="MEN0643726.1"/>
    </source>
</evidence>
<dbReference type="InterPro" id="IPR053144">
    <property type="entry name" value="Acetyltransferase_Butenolide"/>
</dbReference>
<protein>
    <submittedName>
        <fullName evidence="2">GNAT family N-acetyltransferase</fullName>
        <ecNumber evidence="2">2.3.1.-</ecNumber>
    </submittedName>
</protein>
<dbReference type="SUPFAM" id="SSF55729">
    <property type="entry name" value="Acyl-CoA N-acyltransferases (Nat)"/>
    <property type="match status" value="1"/>
</dbReference>
<dbReference type="InterPro" id="IPR016181">
    <property type="entry name" value="Acyl_CoA_acyltransferase"/>
</dbReference>
<keyword evidence="2" id="KW-0012">Acyltransferase</keyword>
<keyword evidence="2" id="KW-0808">Transferase</keyword>
<accession>A0ABU9VII2</accession>
<reference evidence="2 3" key="1">
    <citation type="submission" date="2024-03" db="EMBL/GenBank/DDBJ databases">
        <title>Bacilli Hybrid Assemblies.</title>
        <authorList>
            <person name="Kovac J."/>
        </authorList>
    </citation>
    <scope>NUCLEOTIDE SEQUENCE [LARGE SCALE GENOMIC DNA]</scope>
    <source>
        <strain evidence="2 3">FSL R7-0666</strain>
    </source>
</reference>
<sequence>MQLSYYVNASVTAQEVADVFESSGIKRPISDLARIQQMIDAAPLLISVRDDKKLVGIARSLTDFCYCCYLSDLAVRKEYQSAGIGRELIEQTKKEIGDSCSLVLLSAPNAMDYYPRVGLTPAHHAFYSPRKK</sequence>
<name>A0ABU9VII2_9BACI</name>
<dbReference type="PANTHER" id="PTHR43233">
    <property type="entry name" value="FAMILY N-ACETYLTRANSFERASE, PUTATIVE (AFU_ORTHOLOGUE AFUA_6G03350)-RELATED"/>
    <property type="match status" value="1"/>
</dbReference>
<dbReference type="PANTHER" id="PTHR43233:SF1">
    <property type="entry name" value="FAMILY N-ACETYLTRANSFERASE, PUTATIVE (AFU_ORTHOLOGUE AFUA_6G03350)-RELATED"/>
    <property type="match status" value="1"/>
</dbReference>
<evidence type="ECO:0000259" key="1">
    <source>
        <dbReference type="PROSITE" id="PS51186"/>
    </source>
</evidence>
<dbReference type="Pfam" id="PF13673">
    <property type="entry name" value="Acetyltransf_10"/>
    <property type="match status" value="1"/>
</dbReference>
<feature type="domain" description="N-acetyltransferase" evidence="1">
    <location>
        <begin position="6"/>
        <end position="132"/>
    </location>
</feature>
<evidence type="ECO:0000313" key="3">
    <source>
        <dbReference type="Proteomes" id="UP001418796"/>
    </source>
</evidence>